<gene>
    <name evidence="15" type="ORF">HLB35_13030</name>
</gene>
<dbReference type="SUPFAM" id="SSF52540">
    <property type="entry name" value="P-loop containing nucleoside triphosphate hydrolases"/>
    <property type="match status" value="2"/>
</dbReference>
<dbReference type="InterPro" id="IPR006554">
    <property type="entry name" value="Helicase-like_DEXD_c2"/>
</dbReference>
<keyword evidence="1" id="KW-0004">4Fe-4S</keyword>
<dbReference type="InterPro" id="IPR010614">
    <property type="entry name" value="RAD3-like_helicase_DEAD"/>
</dbReference>
<dbReference type="Pfam" id="PF13307">
    <property type="entry name" value="Helicase_C_2"/>
    <property type="match status" value="1"/>
</dbReference>
<keyword evidence="2" id="KW-0479">Metal-binding</keyword>
<keyword evidence="9" id="KW-0411">Iron-sulfur</keyword>
<proteinExistence type="inferred from homology"/>
<evidence type="ECO:0000256" key="13">
    <source>
        <dbReference type="ARBA" id="ARBA00038058"/>
    </source>
</evidence>
<accession>A0A7Y3TYR1</accession>
<dbReference type="PANTHER" id="PTHR11472">
    <property type="entry name" value="DNA REPAIR DEAD HELICASE RAD3/XP-D SUBFAMILY MEMBER"/>
    <property type="match status" value="1"/>
</dbReference>
<keyword evidence="11" id="KW-0234">DNA repair</keyword>
<dbReference type="GO" id="GO:0003678">
    <property type="term" value="F:DNA helicase activity"/>
    <property type="evidence" value="ECO:0007669"/>
    <property type="project" value="InterPro"/>
</dbReference>
<evidence type="ECO:0000313" key="15">
    <source>
        <dbReference type="EMBL" id="NOG32448.1"/>
    </source>
</evidence>
<keyword evidence="10" id="KW-0238">DNA-binding</keyword>
<keyword evidence="8" id="KW-0408">Iron</keyword>
<name>A0A7Y3TYR1_9GAMM</name>
<dbReference type="RefSeq" id="WP_171702913.1">
    <property type="nucleotide sequence ID" value="NZ_JABFHI010000005.1"/>
</dbReference>
<dbReference type="Gene3D" id="3.40.50.300">
    <property type="entry name" value="P-loop containing nucleotide triphosphate hydrolases"/>
    <property type="match status" value="2"/>
</dbReference>
<dbReference type="SMART" id="SM00491">
    <property type="entry name" value="HELICc2"/>
    <property type="match status" value="1"/>
</dbReference>
<dbReference type="GO" id="GO:0006281">
    <property type="term" value="P:DNA repair"/>
    <property type="evidence" value="ECO:0007669"/>
    <property type="project" value="UniProtKB-KW"/>
</dbReference>
<comment type="caution">
    <text evidence="15">The sequence shown here is derived from an EMBL/GenBank/DDBJ whole genome shotgun (WGS) entry which is preliminary data.</text>
</comment>
<evidence type="ECO:0000256" key="5">
    <source>
        <dbReference type="ARBA" id="ARBA00022801"/>
    </source>
</evidence>
<dbReference type="InterPro" id="IPR042493">
    <property type="entry name" value="XPD_DNA_FeS"/>
</dbReference>
<dbReference type="AlphaFoldDB" id="A0A7Y3TYR1"/>
<dbReference type="Gene3D" id="1.10.30.20">
    <property type="entry name" value="Bacterial XPD DNA helicase, FeS cluster domain"/>
    <property type="match status" value="1"/>
</dbReference>
<evidence type="ECO:0000256" key="11">
    <source>
        <dbReference type="ARBA" id="ARBA00023204"/>
    </source>
</evidence>
<reference evidence="15 16" key="2">
    <citation type="submission" date="2020-06" db="EMBL/GenBank/DDBJ databases">
        <title>Halomonas songnenensis sp. nov., a moderately halophilic bacterium isolated from saline and alkaline soils.</title>
        <authorList>
            <person name="Jiang J."/>
            <person name="Pan Y."/>
        </authorList>
    </citation>
    <scope>NUCLEOTIDE SEQUENCE [LARGE SCALE GENOMIC DNA]</scope>
    <source>
        <strain evidence="15 16">TBZ9</strain>
    </source>
</reference>
<evidence type="ECO:0000256" key="2">
    <source>
        <dbReference type="ARBA" id="ARBA00022723"/>
    </source>
</evidence>
<evidence type="ECO:0000256" key="9">
    <source>
        <dbReference type="ARBA" id="ARBA00023014"/>
    </source>
</evidence>
<dbReference type="PROSITE" id="PS51193">
    <property type="entry name" value="HELICASE_ATP_BIND_2"/>
    <property type="match status" value="1"/>
</dbReference>
<keyword evidence="4" id="KW-0227">DNA damage</keyword>
<keyword evidence="6 15" id="KW-0347">Helicase</keyword>
<dbReference type="GO" id="GO:0051539">
    <property type="term" value="F:4 iron, 4 sulfur cluster binding"/>
    <property type="evidence" value="ECO:0007669"/>
    <property type="project" value="UniProtKB-KW"/>
</dbReference>
<keyword evidence="12" id="KW-0413">Isomerase</keyword>
<organism evidence="15 16">
    <name type="scientific">Vreelandella azerica</name>
    <dbReference type="NCBI Taxonomy" id="2732867"/>
    <lineage>
        <taxon>Bacteria</taxon>
        <taxon>Pseudomonadati</taxon>
        <taxon>Pseudomonadota</taxon>
        <taxon>Gammaproteobacteria</taxon>
        <taxon>Oceanospirillales</taxon>
        <taxon>Halomonadaceae</taxon>
        <taxon>Vreelandella</taxon>
    </lineage>
</organism>
<evidence type="ECO:0000259" key="14">
    <source>
        <dbReference type="PROSITE" id="PS51193"/>
    </source>
</evidence>
<keyword evidence="16" id="KW-1185">Reference proteome</keyword>
<evidence type="ECO:0000256" key="8">
    <source>
        <dbReference type="ARBA" id="ARBA00023004"/>
    </source>
</evidence>
<dbReference type="Gene3D" id="1.10.275.40">
    <property type="match status" value="1"/>
</dbReference>
<evidence type="ECO:0000256" key="7">
    <source>
        <dbReference type="ARBA" id="ARBA00022840"/>
    </source>
</evidence>
<evidence type="ECO:0000313" key="16">
    <source>
        <dbReference type="Proteomes" id="UP000588806"/>
    </source>
</evidence>
<dbReference type="SMART" id="SM00488">
    <property type="entry name" value="DEXDc2"/>
    <property type="match status" value="1"/>
</dbReference>
<evidence type="ECO:0000256" key="4">
    <source>
        <dbReference type="ARBA" id="ARBA00022763"/>
    </source>
</evidence>
<keyword evidence="7" id="KW-0067">ATP-binding</keyword>
<feature type="domain" description="Helicase ATP-binding" evidence="14">
    <location>
        <begin position="173"/>
        <end position="430"/>
    </location>
</feature>
<dbReference type="Pfam" id="PF06733">
    <property type="entry name" value="DEAD_2"/>
    <property type="match status" value="1"/>
</dbReference>
<dbReference type="InterPro" id="IPR014013">
    <property type="entry name" value="Helic_SF1/SF2_ATP-bd_DinG/Rad3"/>
</dbReference>
<evidence type="ECO:0000256" key="10">
    <source>
        <dbReference type="ARBA" id="ARBA00023125"/>
    </source>
</evidence>
<dbReference type="GO" id="GO:0005524">
    <property type="term" value="F:ATP binding"/>
    <property type="evidence" value="ECO:0007669"/>
    <property type="project" value="UniProtKB-KW"/>
</dbReference>
<sequence>MKVAVRSLCEFAARTGSLEYRYTPSPSAEEGIAGHQWAQSQRPAGYQAEYLLEGACLGVQLRGRADGYHAEAMPVYLEEIKTHRGDLSRIGAGQHRLHWAQLKVYGALLCQRDGLEEVKLRLVYVDISSHQETVEQACMTRAELMAELEALCRRFKAWHRQEQQHRGERDQALQQLRFPFAGFRPHQRSLSETVYKAASTRRTLLLEAPTGLGKTLGVLFPALMAMPAQQLDRLFVLTARTTGREPVLASLQQLVDSSSSASPLPLRIVELTAKEKACEYPDRACHGDSCPLASGFFDRLPAAREAAAQARWLTRQRLQQLAAEHAICPYYLGQEMARWSDVVVGDVNHYFDRQALLYGLTRQNRWRVMPLVDEAHNLVDRARGMYSARLRQADVSIAKRAAPKSLAPTFEALQRTWRRLIKTYDSEQANGEPLTRYLEEVPGELNRALQRLVNDLTAYMTEHAVVPELQTLLFDALGFMRLADDFGEHSLCSVTLVSRQSRQGGRARRGRLATLAIDNVVPGDLIAERFKAAHACVLFSATLTPTRFYRDLLSLPPRTVAQTIASPFRAAQVEVRYPRISTRYRDRDRSLAPIAQRVSRQYAAQPGNYLIYLSSFAYLQRLQHHLAAVAPSLPLHAQQAGMREAEREAFIEVFRRQRGVVGLAMLGGVFAEGIDLPGDALVGVYIATLGLPPFGHFKQAQAARLQARFGQGDDDTYLYPGLQKVVQAAGRVIRSPDDNGLIELLDDRFTAPKLQALLPGWWKA</sequence>
<dbReference type="Proteomes" id="UP000588806">
    <property type="component" value="Unassembled WGS sequence"/>
</dbReference>
<protein>
    <submittedName>
        <fullName evidence="15">ATP-dependent DNA helicase</fullName>
    </submittedName>
</protein>
<dbReference type="InterPro" id="IPR006555">
    <property type="entry name" value="ATP-dep_Helicase_C"/>
</dbReference>
<keyword evidence="5" id="KW-0378">Hydrolase</keyword>
<evidence type="ECO:0000256" key="1">
    <source>
        <dbReference type="ARBA" id="ARBA00022485"/>
    </source>
</evidence>
<dbReference type="InterPro" id="IPR045028">
    <property type="entry name" value="DinG/Rad3-like"/>
</dbReference>
<dbReference type="PANTHER" id="PTHR11472:SF34">
    <property type="entry name" value="REGULATOR OF TELOMERE ELONGATION HELICASE 1"/>
    <property type="match status" value="1"/>
</dbReference>
<comment type="similarity">
    <text evidence="13">Belongs to the helicase family. DinG subfamily.</text>
</comment>
<dbReference type="EMBL" id="JABFHI010000005">
    <property type="protein sequence ID" value="NOG32448.1"/>
    <property type="molecule type" value="Genomic_DNA"/>
</dbReference>
<dbReference type="GO" id="GO:0016818">
    <property type="term" value="F:hydrolase activity, acting on acid anhydrides, in phosphorus-containing anhydrides"/>
    <property type="evidence" value="ECO:0007669"/>
    <property type="project" value="InterPro"/>
</dbReference>
<evidence type="ECO:0000256" key="3">
    <source>
        <dbReference type="ARBA" id="ARBA00022741"/>
    </source>
</evidence>
<evidence type="ECO:0000256" key="6">
    <source>
        <dbReference type="ARBA" id="ARBA00022806"/>
    </source>
</evidence>
<evidence type="ECO:0000256" key="12">
    <source>
        <dbReference type="ARBA" id="ARBA00023235"/>
    </source>
</evidence>
<dbReference type="GO" id="GO:0003677">
    <property type="term" value="F:DNA binding"/>
    <property type="evidence" value="ECO:0007669"/>
    <property type="project" value="UniProtKB-KW"/>
</dbReference>
<reference evidence="15 16" key="1">
    <citation type="submission" date="2020-05" db="EMBL/GenBank/DDBJ databases">
        <authorList>
            <person name="Ruan W."/>
            <person name="Jeon C.O."/>
            <person name="Chun B.H."/>
        </authorList>
    </citation>
    <scope>NUCLEOTIDE SEQUENCE [LARGE SCALE GENOMIC DNA]</scope>
    <source>
        <strain evidence="15 16">TBZ9</strain>
    </source>
</reference>
<dbReference type="InterPro" id="IPR027417">
    <property type="entry name" value="P-loop_NTPase"/>
</dbReference>
<dbReference type="GO" id="GO:0046872">
    <property type="term" value="F:metal ion binding"/>
    <property type="evidence" value="ECO:0007669"/>
    <property type="project" value="UniProtKB-KW"/>
</dbReference>
<keyword evidence="3" id="KW-0547">Nucleotide-binding</keyword>